<proteinExistence type="predicted"/>
<dbReference type="EMBL" id="CAXIEN010000357">
    <property type="protein sequence ID" value="CAL1294930.1"/>
    <property type="molecule type" value="Genomic_DNA"/>
</dbReference>
<feature type="region of interest" description="Disordered" evidence="2">
    <location>
        <begin position="429"/>
        <end position="465"/>
    </location>
</feature>
<feature type="region of interest" description="Disordered" evidence="2">
    <location>
        <begin position="20"/>
        <end position="46"/>
    </location>
</feature>
<feature type="region of interest" description="Disordered" evidence="2">
    <location>
        <begin position="352"/>
        <end position="372"/>
    </location>
</feature>
<gene>
    <name evidence="3" type="ORF">LARSCL_LOCUS18998</name>
</gene>
<accession>A0AAV2BH14</accession>
<evidence type="ECO:0000256" key="2">
    <source>
        <dbReference type="SAM" id="MobiDB-lite"/>
    </source>
</evidence>
<name>A0AAV2BH14_9ARAC</name>
<keyword evidence="4" id="KW-1185">Reference proteome</keyword>
<sequence>MVNKKMSVAISHVQKNISTGWTEADTQNQGRLSDSEETSAFELDNDSKIKPEVELKEETDNFIYKADFRGHLQLVSLGHEVPNQCLNHSDSNGQWQDVNPSVQSSETGQITLSWQEESEDSNTSHVYRKFKSGSDSSAEGIFCIKEEPSENSQNCPYVQTIPEIYDYSSDASWNPEADASSQLTNDHNVNKNMVLLTQAEKKRLYRLRIKAENPAMWSSIKQKEAARKREQREKRRYIILEMQKAMELAGLPESPDVINQKLYLEALKESYPEIWDQLINALPATQLRNEQVYNKRTSKSRRNSPKPAKMYKDVIEAQKKRLYRQRMKEERPEMYERQKARDAYARSIQRLMSKKKQQSEKNGCHSESINPGEMDKKLTYLQNVRMEDDNYVDSKMFSLHLMSHVNNQNISDLKNNPGAEVPLAEAQISKTGNLPPVADGSTTQSDPSEVCDNFPTDSGKHSENPSISIVSEASNEEKNKGSCEAICTSRFSESLSSTVCSTQSDILWYWNDVKNNQYSEKMLTDSPIPEGWIKRPQVLTEEERLQKILKERMHLKEKRKRYRMNMSPERRTEFLETERERLKAYRLKKKTAEASVVFDVNSFSIDQ</sequence>
<protein>
    <submittedName>
        <fullName evidence="3">Uncharacterized protein</fullName>
    </submittedName>
</protein>
<keyword evidence="1" id="KW-0175">Coiled coil</keyword>
<reference evidence="3 4" key="1">
    <citation type="submission" date="2024-04" db="EMBL/GenBank/DDBJ databases">
        <authorList>
            <person name="Rising A."/>
            <person name="Reimegard J."/>
            <person name="Sonavane S."/>
            <person name="Akerstrom W."/>
            <person name="Nylinder S."/>
            <person name="Hedman E."/>
            <person name="Kallberg Y."/>
        </authorList>
    </citation>
    <scope>NUCLEOTIDE SEQUENCE [LARGE SCALE GENOMIC DNA]</scope>
</reference>
<evidence type="ECO:0000256" key="1">
    <source>
        <dbReference type="SAM" id="Coils"/>
    </source>
</evidence>
<dbReference type="AlphaFoldDB" id="A0AAV2BH14"/>
<evidence type="ECO:0000313" key="3">
    <source>
        <dbReference type="EMBL" id="CAL1294930.1"/>
    </source>
</evidence>
<evidence type="ECO:0000313" key="4">
    <source>
        <dbReference type="Proteomes" id="UP001497382"/>
    </source>
</evidence>
<feature type="coiled-coil region" evidence="1">
    <location>
        <begin position="538"/>
        <end position="595"/>
    </location>
</feature>
<organism evidence="3 4">
    <name type="scientific">Larinioides sclopetarius</name>
    <dbReference type="NCBI Taxonomy" id="280406"/>
    <lineage>
        <taxon>Eukaryota</taxon>
        <taxon>Metazoa</taxon>
        <taxon>Ecdysozoa</taxon>
        <taxon>Arthropoda</taxon>
        <taxon>Chelicerata</taxon>
        <taxon>Arachnida</taxon>
        <taxon>Araneae</taxon>
        <taxon>Araneomorphae</taxon>
        <taxon>Entelegynae</taxon>
        <taxon>Araneoidea</taxon>
        <taxon>Araneidae</taxon>
        <taxon>Larinioides</taxon>
    </lineage>
</organism>
<feature type="compositionally biased region" description="Polar residues" evidence="2">
    <location>
        <begin position="20"/>
        <end position="32"/>
    </location>
</feature>
<comment type="caution">
    <text evidence="3">The sequence shown here is derived from an EMBL/GenBank/DDBJ whole genome shotgun (WGS) entry which is preliminary data.</text>
</comment>
<dbReference type="Proteomes" id="UP001497382">
    <property type="component" value="Unassembled WGS sequence"/>
</dbReference>